<comment type="caution">
    <text evidence="2">The sequence shown here is derived from an EMBL/GenBank/DDBJ whole genome shotgun (WGS) entry which is preliminary data.</text>
</comment>
<protein>
    <recommendedName>
        <fullName evidence="4">Branched-chain amino acid ABC transporter</fullName>
    </recommendedName>
</protein>
<dbReference type="HOGENOM" id="CLU_144816_1_1_0"/>
<organism evidence="2 3">
    <name type="scientific">Fusobacterium vincentii 4_1_13</name>
    <dbReference type="NCBI Taxonomy" id="469606"/>
    <lineage>
        <taxon>Bacteria</taxon>
        <taxon>Fusobacteriati</taxon>
        <taxon>Fusobacteriota</taxon>
        <taxon>Fusobacteriia</taxon>
        <taxon>Fusobacteriales</taxon>
        <taxon>Fusobacteriaceae</taxon>
        <taxon>Fusobacterium</taxon>
    </lineage>
</organism>
<evidence type="ECO:0000256" key="1">
    <source>
        <dbReference type="SAM" id="Phobius"/>
    </source>
</evidence>
<keyword evidence="1" id="KW-0812">Transmembrane</keyword>
<proteinExistence type="predicted"/>
<evidence type="ECO:0008006" key="4">
    <source>
        <dbReference type="Google" id="ProtNLM"/>
    </source>
</evidence>
<gene>
    <name evidence="2" type="ORF">FSCG_00546</name>
</gene>
<dbReference type="AlphaFoldDB" id="A0A0M1VT67"/>
<evidence type="ECO:0000313" key="3">
    <source>
        <dbReference type="Proteomes" id="UP000004925"/>
    </source>
</evidence>
<feature type="transmembrane region" description="Helical" evidence="1">
    <location>
        <begin position="6"/>
        <end position="32"/>
    </location>
</feature>
<dbReference type="EMBL" id="ACDE02000012">
    <property type="protein sequence ID" value="EEO39833.1"/>
    <property type="molecule type" value="Genomic_DNA"/>
</dbReference>
<dbReference type="Proteomes" id="UP000004925">
    <property type="component" value="Unassembled WGS sequence"/>
</dbReference>
<keyword evidence="1" id="KW-0472">Membrane</keyword>
<reference evidence="2 3" key="1">
    <citation type="submission" date="2011-10" db="EMBL/GenBank/DDBJ databases">
        <title>The Genome Sequence of Fusobacterium sp. 4_1_13.</title>
        <authorList>
            <consortium name="The Broad Institute Genome Sequencing Platform"/>
            <person name="Earl A."/>
            <person name="Ward D."/>
            <person name="Feldgarden M."/>
            <person name="Gevers D."/>
            <person name="Strauss J."/>
            <person name="Ambrose C."/>
            <person name="Allen-Vercoe E."/>
            <person name="Young S.K."/>
            <person name="Zeng Q."/>
            <person name="Gargeya S."/>
            <person name="Fitzgerald M."/>
            <person name="Haas B."/>
            <person name="Abouelleil A."/>
            <person name="Alvarado L."/>
            <person name="Arachchi H.M."/>
            <person name="Berlin A."/>
            <person name="Brown A."/>
            <person name="Chapman S.B."/>
            <person name="Chen Z."/>
            <person name="Dunbar C."/>
            <person name="Freedman E."/>
            <person name="Gearin G."/>
            <person name="Goldberg J."/>
            <person name="Griggs A."/>
            <person name="Gujja S."/>
            <person name="Heiman D."/>
            <person name="Howarth C."/>
            <person name="Larson L."/>
            <person name="Lui A."/>
            <person name="MacDonald P.J."/>
            <person name="Montmayeur A."/>
            <person name="Murphy C."/>
            <person name="Neiman D."/>
            <person name="Pearson M."/>
            <person name="Priest M."/>
            <person name="Roberts A."/>
            <person name="Saif S."/>
            <person name="Shea T."/>
            <person name="Shenoy N."/>
            <person name="Sisk P."/>
            <person name="Stolte C."/>
            <person name="Sykes S."/>
            <person name="Wortman J."/>
            <person name="Nusbaum C."/>
            <person name="Birren B."/>
        </authorList>
    </citation>
    <scope>NUCLEOTIDE SEQUENCE [LARGE SCALE GENOMIC DNA]</scope>
    <source>
        <strain evidence="2 3">4_1_13</strain>
    </source>
</reference>
<feature type="transmembrane region" description="Helical" evidence="1">
    <location>
        <begin position="89"/>
        <end position="106"/>
    </location>
</feature>
<dbReference type="PIRSF" id="PIRSF003203">
    <property type="entry name" value="AzlD"/>
    <property type="match status" value="1"/>
</dbReference>
<dbReference type="InterPro" id="IPR008407">
    <property type="entry name" value="Brnchd-chn_aa_trnsp_AzlD"/>
</dbReference>
<sequence length="107" mass="12199">MSNNLYTFLAIISAGIGMVICRILPYIIFANGKLPKLVKFYEKYLPFSLMAILFCLCLSTVKFSIYPYGFPEILTLLIVGALQFWKKNVILSLFLGTAIYLVLIRYV</sequence>
<dbReference type="Pfam" id="PF05437">
    <property type="entry name" value="AzlD"/>
    <property type="match status" value="1"/>
</dbReference>
<dbReference type="RefSeq" id="WP_008802700.1">
    <property type="nucleotide sequence ID" value="NZ_KQ235735.1"/>
</dbReference>
<name>A0A0M1VT67_FUSVC</name>
<evidence type="ECO:0000313" key="2">
    <source>
        <dbReference type="EMBL" id="EEO39833.1"/>
    </source>
</evidence>
<feature type="transmembrane region" description="Helical" evidence="1">
    <location>
        <begin position="44"/>
        <end position="69"/>
    </location>
</feature>
<accession>A0A0M1VT67</accession>
<dbReference type="eggNOG" id="COG1687">
    <property type="taxonomic scope" value="Bacteria"/>
</dbReference>
<keyword evidence="1" id="KW-1133">Transmembrane helix</keyword>